<keyword evidence="4" id="KW-1185">Reference proteome</keyword>
<evidence type="ECO:0000313" key="4">
    <source>
        <dbReference type="Proteomes" id="UP000466024"/>
    </source>
</evidence>
<evidence type="ECO:0000259" key="2">
    <source>
        <dbReference type="PROSITE" id="PS51371"/>
    </source>
</evidence>
<keyword evidence="1" id="KW-0129">CBS domain</keyword>
<dbReference type="AlphaFoldDB" id="A0A640WCY8"/>
<dbReference type="EMBL" id="VTPX01000006">
    <property type="protein sequence ID" value="KAA0017858.1"/>
    <property type="molecule type" value="Genomic_DNA"/>
</dbReference>
<evidence type="ECO:0000313" key="3">
    <source>
        <dbReference type="EMBL" id="KAA0017858.1"/>
    </source>
</evidence>
<dbReference type="Proteomes" id="UP000466024">
    <property type="component" value="Unassembled WGS sequence"/>
</dbReference>
<proteinExistence type="predicted"/>
<dbReference type="PROSITE" id="PS51371">
    <property type="entry name" value="CBS"/>
    <property type="match status" value="1"/>
</dbReference>
<accession>A0A640WCY8</accession>
<feature type="domain" description="CBS" evidence="2">
    <location>
        <begin position="50"/>
        <end position="106"/>
    </location>
</feature>
<protein>
    <submittedName>
        <fullName evidence="3">CBS domain-containing protein</fullName>
    </submittedName>
</protein>
<dbReference type="Pfam" id="PF00571">
    <property type="entry name" value="CBS"/>
    <property type="match status" value="1"/>
</dbReference>
<comment type="caution">
    <text evidence="3">The sequence shown here is derived from an EMBL/GenBank/DDBJ whole genome shotgun (WGS) entry which is preliminary data.</text>
</comment>
<dbReference type="SUPFAM" id="SSF54631">
    <property type="entry name" value="CBS-domain pair"/>
    <property type="match status" value="1"/>
</dbReference>
<gene>
    <name evidence="3" type="ORF">F0A16_12380</name>
</gene>
<dbReference type="Gene3D" id="3.10.580.10">
    <property type="entry name" value="CBS-domain"/>
    <property type="match status" value="1"/>
</dbReference>
<name>A0A640WCY8_9GAMM</name>
<evidence type="ECO:0000256" key="1">
    <source>
        <dbReference type="PROSITE-ProRule" id="PRU00703"/>
    </source>
</evidence>
<dbReference type="InterPro" id="IPR000644">
    <property type="entry name" value="CBS_dom"/>
</dbReference>
<reference evidence="3 4" key="1">
    <citation type="submission" date="2019-08" db="EMBL/GenBank/DDBJ databases">
        <title>Bioinformatics analysis of the strain L3 and L5.</title>
        <authorList>
            <person name="Li X."/>
        </authorList>
    </citation>
    <scope>NUCLEOTIDE SEQUENCE [LARGE SCALE GENOMIC DNA]</scope>
    <source>
        <strain evidence="3 4">L3</strain>
    </source>
</reference>
<dbReference type="InterPro" id="IPR046342">
    <property type="entry name" value="CBS_dom_sf"/>
</dbReference>
<organism evidence="3 4">
    <name type="scientific">Salinicola corii</name>
    <dbReference type="NCBI Taxonomy" id="2606937"/>
    <lineage>
        <taxon>Bacteria</taxon>
        <taxon>Pseudomonadati</taxon>
        <taxon>Pseudomonadota</taxon>
        <taxon>Gammaproteobacteria</taxon>
        <taxon>Oceanospirillales</taxon>
        <taxon>Halomonadaceae</taxon>
        <taxon>Salinicola</taxon>
    </lineage>
</organism>
<sequence>MTNPPHPSRIHFSALPLENLDGVSGIVQPTPRTQSVTLESSATMLVTDFSVSHPYTLPTGSSIAQALETMKQAGIRLLMLVNASGNFTGVVNARELIGGRRITLAMQKHQISRDEVTVEMIQTPRSELHSLSYARISHASVGDLVETLKSSGDQHVLITEPDGNGASRIRGIISASNISRALGVDFNHPPEARTFSSICHVILGHDL</sequence>
<dbReference type="RefSeq" id="WP_149435706.1">
    <property type="nucleotide sequence ID" value="NZ_VTPX01000006.1"/>
</dbReference>